<accession>A0A2Z6RR37</accession>
<dbReference type="EMBL" id="BEXD01003965">
    <property type="protein sequence ID" value="GBC04761.1"/>
    <property type="molecule type" value="Genomic_DNA"/>
</dbReference>
<evidence type="ECO:0000256" key="1">
    <source>
        <dbReference type="SAM" id="MobiDB-lite"/>
    </source>
</evidence>
<gene>
    <name evidence="2" type="ORF">RclHR1_05850010</name>
</gene>
<comment type="caution">
    <text evidence="2">The sequence shown here is derived from an EMBL/GenBank/DDBJ whole genome shotgun (WGS) entry which is preliminary data.</text>
</comment>
<evidence type="ECO:0000313" key="2">
    <source>
        <dbReference type="EMBL" id="GBC04761.1"/>
    </source>
</evidence>
<dbReference type="Proteomes" id="UP000247702">
    <property type="component" value="Unassembled WGS sequence"/>
</dbReference>
<name>A0A2Z6RR37_9GLOM</name>
<keyword evidence="3" id="KW-1185">Reference proteome</keyword>
<evidence type="ECO:0000313" key="3">
    <source>
        <dbReference type="Proteomes" id="UP000247702"/>
    </source>
</evidence>
<feature type="compositionally biased region" description="Polar residues" evidence="1">
    <location>
        <begin position="140"/>
        <end position="150"/>
    </location>
</feature>
<protein>
    <submittedName>
        <fullName evidence="2">Uncharacterized protein</fullName>
    </submittedName>
</protein>
<feature type="region of interest" description="Disordered" evidence="1">
    <location>
        <begin position="135"/>
        <end position="173"/>
    </location>
</feature>
<dbReference type="AlphaFoldDB" id="A0A2Z6RR37"/>
<reference evidence="2 3" key="1">
    <citation type="submission" date="2017-11" db="EMBL/GenBank/DDBJ databases">
        <title>The genome of Rhizophagus clarus HR1 reveals common genetic basis of auxotrophy among arbuscular mycorrhizal fungi.</title>
        <authorList>
            <person name="Kobayashi Y."/>
        </authorList>
    </citation>
    <scope>NUCLEOTIDE SEQUENCE [LARGE SCALE GENOMIC DNA]</scope>
    <source>
        <strain evidence="2 3">HR1</strain>
    </source>
</reference>
<organism evidence="2 3">
    <name type="scientific">Rhizophagus clarus</name>
    <dbReference type="NCBI Taxonomy" id="94130"/>
    <lineage>
        <taxon>Eukaryota</taxon>
        <taxon>Fungi</taxon>
        <taxon>Fungi incertae sedis</taxon>
        <taxon>Mucoromycota</taxon>
        <taxon>Glomeromycotina</taxon>
        <taxon>Glomeromycetes</taxon>
        <taxon>Glomerales</taxon>
        <taxon>Glomeraceae</taxon>
        <taxon>Rhizophagus</taxon>
    </lineage>
</organism>
<sequence>MSGKTDWETKNPYASLNAHLIAMTKTKSPHGQKQLWKCFLITINIKHFGQPAHPNAPVYTSITKHLLGPSPIISLLINVGLKAGLSALYPTFELVKDLITNNPTDAASDLSHDIEDIVEQDTNSSLSRIILEVPPMPISDKTTPMPSFSKSGKDKTESYQQSNQNKKVKDQLH</sequence>
<proteinExistence type="predicted"/>